<dbReference type="PANTHER" id="PTHR15549">
    <property type="entry name" value="PAIRED IMMUNOGLOBULIN-LIKE TYPE 2 RECEPTOR"/>
    <property type="match status" value="1"/>
</dbReference>
<evidence type="ECO:0000313" key="9">
    <source>
        <dbReference type="Proteomes" id="UP000799767"/>
    </source>
</evidence>
<proteinExistence type="predicted"/>
<evidence type="ECO:0000256" key="4">
    <source>
        <dbReference type="ARBA" id="ARBA00023136"/>
    </source>
</evidence>
<organism evidence="8 9">
    <name type="scientific">Neohortaea acidophila</name>
    <dbReference type="NCBI Taxonomy" id="245834"/>
    <lineage>
        <taxon>Eukaryota</taxon>
        <taxon>Fungi</taxon>
        <taxon>Dikarya</taxon>
        <taxon>Ascomycota</taxon>
        <taxon>Pezizomycotina</taxon>
        <taxon>Dothideomycetes</taxon>
        <taxon>Dothideomycetidae</taxon>
        <taxon>Mycosphaerellales</taxon>
        <taxon>Teratosphaeriaceae</taxon>
        <taxon>Neohortaea</taxon>
    </lineage>
</organism>
<dbReference type="GO" id="GO:0016020">
    <property type="term" value="C:membrane"/>
    <property type="evidence" value="ECO:0007669"/>
    <property type="project" value="UniProtKB-SubCell"/>
</dbReference>
<feature type="transmembrane region" description="Helical" evidence="6">
    <location>
        <begin position="202"/>
        <end position="224"/>
    </location>
</feature>
<comment type="subcellular location">
    <subcellularLocation>
        <location evidence="1">Membrane</location>
        <topology evidence="1">Single-pass membrane protein</topology>
    </subcellularLocation>
</comment>
<feature type="region of interest" description="Disordered" evidence="5">
    <location>
        <begin position="230"/>
        <end position="311"/>
    </location>
</feature>
<evidence type="ECO:0000256" key="3">
    <source>
        <dbReference type="ARBA" id="ARBA00022989"/>
    </source>
</evidence>
<evidence type="ECO:0008006" key="10">
    <source>
        <dbReference type="Google" id="ProtNLM"/>
    </source>
</evidence>
<feature type="compositionally biased region" description="Low complexity" evidence="5">
    <location>
        <begin position="260"/>
        <end position="269"/>
    </location>
</feature>
<evidence type="ECO:0000256" key="2">
    <source>
        <dbReference type="ARBA" id="ARBA00022692"/>
    </source>
</evidence>
<keyword evidence="9" id="KW-1185">Reference proteome</keyword>
<evidence type="ECO:0000256" key="7">
    <source>
        <dbReference type="SAM" id="SignalP"/>
    </source>
</evidence>
<evidence type="ECO:0000256" key="1">
    <source>
        <dbReference type="ARBA" id="ARBA00004167"/>
    </source>
</evidence>
<feature type="chain" id="PRO_5025648258" description="Mid2 domain-containing protein" evidence="7">
    <location>
        <begin position="30"/>
        <end position="327"/>
    </location>
</feature>
<feature type="signal peptide" evidence="7">
    <location>
        <begin position="1"/>
        <end position="29"/>
    </location>
</feature>
<keyword evidence="7" id="KW-0732">Signal</keyword>
<dbReference type="EMBL" id="MU001633">
    <property type="protein sequence ID" value="KAF2485052.1"/>
    <property type="molecule type" value="Genomic_DNA"/>
</dbReference>
<evidence type="ECO:0000313" key="8">
    <source>
        <dbReference type="EMBL" id="KAF2485052.1"/>
    </source>
</evidence>
<evidence type="ECO:0000256" key="5">
    <source>
        <dbReference type="SAM" id="MobiDB-lite"/>
    </source>
</evidence>
<dbReference type="RefSeq" id="XP_033591621.1">
    <property type="nucleotide sequence ID" value="XM_033735219.1"/>
</dbReference>
<reference evidence="8" key="1">
    <citation type="journal article" date="2020" name="Stud. Mycol.">
        <title>101 Dothideomycetes genomes: a test case for predicting lifestyles and emergence of pathogens.</title>
        <authorList>
            <person name="Haridas S."/>
            <person name="Albert R."/>
            <person name="Binder M."/>
            <person name="Bloem J."/>
            <person name="Labutti K."/>
            <person name="Salamov A."/>
            <person name="Andreopoulos B."/>
            <person name="Baker S."/>
            <person name="Barry K."/>
            <person name="Bills G."/>
            <person name="Bluhm B."/>
            <person name="Cannon C."/>
            <person name="Castanera R."/>
            <person name="Culley D."/>
            <person name="Daum C."/>
            <person name="Ezra D."/>
            <person name="Gonzalez J."/>
            <person name="Henrissat B."/>
            <person name="Kuo A."/>
            <person name="Liang C."/>
            <person name="Lipzen A."/>
            <person name="Lutzoni F."/>
            <person name="Magnuson J."/>
            <person name="Mondo S."/>
            <person name="Nolan M."/>
            <person name="Ohm R."/>
            <person name="Pangilinan J."/>
            <person name="Park H.-J."/>
            <person name="Ramirez L."/>
            <person name="Alfaro M."/>
            <person name="Sun H."/>
            <person name="Tritt A."/>
            <person name="Yoshinaga Y."/>
            <person name="Zwiers L.-H."/>
            <person name="Turgeon B."/>
            <person name="Goodwin S."/>
            <person name="Spatafora J."/>
            <person name="Crous P."/>
            <person name="Grigoriev I."/>
        </authorList>
    </citation>
    <scope>NUCLEOTIDE SEQUENCE</scope>
    <source>
        <strain evidence="8">CBS 113389</strain>
    </source>
</reference>
<protein>
    <recommendedName>
        <fullName evidence="10">Mid2 domain-containing protein</fullName>
    </recommendedName>
</protein>
<accession>A0A6A6PYI3</accession>
<dbReference type="GeneID" id="54476221"/>
<dbReference type="Proteomes" id="UP000799767">
    <property type="component" value="Unassembled WGS sequence"/>
</dbReference>
<keyword evidence="4 6" id="KW-0472">Membrane</keyword>
<feature type="compositionally biased region" description="Basic and acidic residues" evidence="5">
    <location>
        <begin position="276"/>
        <end position="297"/>
    </location>
</feature>
<evidence type="ECO:0000256" key="6">
    <source>
        <dbReference type="SAM" id="Phobius"/>
    </source>
</evidence>
<dbReference type="OrthoDB" id="4491423at2759"/>
<gene>
    <name evidence="8" type="ORF">BDY17DRAFT_308509</name>
</gene>
<dbReference type="AlphaFoldDB" id="A0A6A6PYI3"/>
<dbReference type="InterPro" id="IPR051694">
    <property type="entry name" value="Immunoregulatory_rcpt-like"/>
</dbReference>
<keyword evidence="3 6" id="KW-1133">Transmembrane helix</keyword>
<sequence>MAASTRGAHWRARVWTALCLLSWITCGLGQNTATYSALAPSAPAFSSGAFLSPLGTTDVFQEGAYLNITWNATKFDSYNLYLIRGKAYNEPIDLELNYYKPWYYWQINGAGDLSKPFSFRIVNAAGTTEDKQVGGFESEPFWITPAPGTTGTQTSSTSVLHTTTIANAVAPSSKTTGKRYTHAATALNTSQNTSGLSTGAEVGIGVGVGVAGTALILLGAFFLWRRSRQKKKRKQAVPPGTPMASYQHPNGYTDDPARPWPAAAAQSPPTSVHEVSGTRDPVEMPITERHELPGDPRHSRHSNASLPLSASAASMWSWDERRSLDSQ</sequence>
<dbReference type="GO" id="GO:0071944">
    <property type="term" value="C:cell periphery"/>
    <property type="evidence" value="ECO:0007669"/>
    <property type="project" value="UniProtKB-ARBA"/>
</dbReference>
<name>A0A6A6PYI3_9PEZI</name>
<keyword evidence="2 6" id="KW-0812">Transmembrane</keyword>